<keyword evidence="1" id="KW-0416">Keratin</keyword>
<organism evidence="2 3">
    <name type="scientific">Eschrichtius robustus</name>
    <name type="common">California gray whale</name>
    <name type="synonym">Eschrichtius gibbosus</name>
    <dbReference type="NCBI Taxonomy" id="9764"/>
    <lineage>
        <taxon>Eukaryota</taxon>
        <taxon>Metazoa</taxon>
        <taxon>Chordata</taxon>
        <taxon>Craniata</taxon>
        <taxon>Vertebrata</taxon>
        <taxon>Euteleostomi</taxon>
        <taxon>Mammalia</taxon>
        <taxon>Eutheria</taxon>
        <taxon>Laurasiatheria</taxon>
        <taxon>Artiodactyla</taxon>
        <taxon>Whippomorpha</taxon>
        <taxon>Cetacea</taxon>
        <taxon>Mysticeti</taxon>
        <taxon>Eschrichtiidae</taxon>
        <taxon>Eschrichtius</taxon>
    </lineage>
</organism>
<dbReference type="Pfam" id="PF01500">
    <property type="entry name" value="Keratin_B2"/>
    <property type="match status" value="1"/>
</dbReference>
<proteinExistence type="predicted"/>
<dbReference type="InterPro" id="IPR052154">
    <property type="entry name" value="KRTAP_type_2-like"/>
</dbReference>
<evidence type="ECO:0000313" key="2">
    <source>
        <dbReference type="EMBL" id="KAJ8786914.1"/>
    </source>
</evidence>
<dbReference type="GO" id="GO:0005829">
    <property type="term" value="C:cytosol"/>
    <property type="evidence" value="ECO:0007669"/>
    <property type="project" value="UniProtKB-ARBA"/>
</dbReference>
<dbReference type="AlphaFoldDB" id="A0AB34H5M2"/>
<gene>
    <name evidence="2" type="ORF">J1605_023346</name>
</gene>
<evidence type="ECO:0000313" key="3">
    <source>
        <dbReference type="Proteomes" id="UP001159641"/>
    </source>
</evidence>
<protein>
    <submittedName>
        <fullName evidence="2">Uncharacterized protein</fullName>
    </submittedName>
</protein>
<evidence type="ECO:0000256" key="1">
    <source>
        <dbReference type="ARBA" id="ARBA00022744"/>
    </source>
</evidence>
<comment type="caution">
    <text evidence="2">The sequence shown here is derived from an EMBL/GenBank/DDBJ whole genome shotgun (WGS) entry which is preliminary data.</text>
</comment>
<dbReference type="PANTHER" id="PTHR48425:SF1">
    <property type="entry name" value="KERATIN-ASSOCIATED PROTEIN 2-1"/>
    <property type="match status" value="1"/>
</dbReference>
<dbReference type="Proteomes" id="UP001159641">
    <property type="component" value="Unassembled WGS sequence"/>
</dbReference>
<sequence length="158" mass="17144">MENNKTAFQRVTEGDTWEAAQANSTPDTAMTGSCFGPISSSLGCAGGCFQPRCRHDPRCCRPVSCKTTVCRPVTRVPRCTRPICEPCRRPVCYAPCSLQDGCCRPITCCPTSCQAVVCRPCCWTTTCCHPVSVQSPCCRHPCCQPAPCWATCRTSSCC</sequence>
<name>A0AB34H5M2_ESCRO</name>
<dbReference type="GO" id="GO:0045095">
    <property type="term" value="C:keratin filament"/>
    <property type="evidence" value="ECO:0007669"/>
    <property type="project" value="InterPro"/>
</dbReference>
<accession>A0AB34H5M2</accession>
<dbReference type="InterPro" id="IPR002494">
    <property type="entry name" value="KAP"/>
</dbReference>
<keyword evidence="3" id="KW-1185">Reference proteome</keyword>
<dbReference type="EMBL" id="JAIQCJ010001902">
    <property type="protein sequence ID" value="KAJ8786914.1"/>
    <property type="molecule type" value="Genomic_DNA"/>
</dbReference>
<dbReference type="PANTHER" id="PTHR48425">
    <property type="entry name" value="KERATIN-ASSOCIATED PROTEIN 2-1"/>
    <property type="match status" value="1"/>
</dbReference>
<reference evidence="2 3" key="1">
    <citation type="submission" date="2022-11" db="EMBL/GenBank/DDBJ databases">
        <title>Whole genome sequence of Eschrichtius robustus ER-17-0199.</title>
        <authorList>
            <person name="Bruniche-Olsen A."/>
            <person name="Black A.N."/>
            <person name="Fields C.J."/>
            <person name="Walden K."/>
            <person name="Dewoody J.A."/>
        </authorList>
    </citation>
    <scope>NUCLEOTIDE SEQUENCE [LARGE SCALE GENOMIC DNA]</scope>
    <source>
        <strain evidence="2">ER-17-0199</strain>
        <tissue evidence="2">Blubber</tissue>
    </source>
</reference>